<gene>
    <name evidence="2" type="ORF">LGQ90_07135</name>
</gene>
<accession>A0A9X1LIM5</accession>
<dbReference type="EMBL" id="JAJBZG010000002">
    <property type="protein sequence ID" value="MCB7481032.1"/>
    <property type="molecule type" value="Genomic_DNA"/>
</dbReference>
<dbReference type="Proteomes" id="UP001139414">
    <property type="component" value="Unassembled WGS sequence"/>
</dbReference>
<dbReference type="InterPro" id="IPR021729">
    <property type="entry name" value="DUF3298"/>
</dbReference>
<dbReference type="InterPro" id="IPR037126">
    <property type="entry name" value="PdaC/RsiV-like_sf"/>
</dbReference>
<evidence type="ECO:0000259" key="1">
    <source>
        <dbReference type="Pfam" id="PF11738"/>
    </source>
</evidence>
<name>A0A9X1LIM5_9FLAO</name>
<reference evidence="2" key="1">
    <citation type="submission" date="2021-10" db="EMBL/GenBank/DDBJ databases">
        <title>Gramella sp. ASW11-100T, isolated from marine sediment.</title>
        <authorList>
            <person name="Xia C."/>
        </authorList>
    </citation>
    <scope>NUCLEOTIDE SEQUENCE</scope>
    <source>
        <strain evidence="2">ASW11-100</strain>
    </source>
</reference>
<evidence type="ECO:0000313" key="3">
    <source>
        <dbReference type="Proteomes" id="UP001139414"/>
    </source>
</evidence>
<dbReference type="Gene3D" id="3.90.640.20">
    <property type="entry name" value="Heat-shock cognate protein, ATPase"/>
    <property type="match status" value="1"/>
</dbReference>
<protein>
    <submittedName>
        <fullName evidence="2">RsiV family protein</fullName>
    </submittedName>
</protein>
<evidence type="ECO:0000313" key="2">
    <source>
        <dbReference type="EMBL" id="MCB7481032.1"/>
    </source>
</evidence>
<dbReference type="PROSITE" id="PS51257">
    <property type="entry name" value="PROKAR_LIPOPROTEIN"/>
    <property type="match status" value="1"/>
</dbReference>
<sequence length="289" mass="34544">MKTLFILMLILSFFSCQDDPKESKSSAPDEPLEFETEIPREAQEELEFLKENSLKFKVDSLLLEEDDSDVLKDLITSKSYLKIEDYYMLNLKYPLLNENIKSSYANFNDYMTREFIDLNKMESDITTKKEGSGDSLEIIKHPEIRRIDYKIYQVNEQYISILFYKENYFSDYPLPSYSFQTLNYDLEHAVFMKYEDFFLNNTEDEFLLILNDILRKKINSGEIYYSCWEISKEDFYNYKNNFVLNHNGIEYYFDDCIMCPSSTGIFSIKIPFDILRSILRKHNTDRIFS</sequence>
<comment type="caution">
    <text evidence="2">The sequence shown here is derived from an EMBL/GenBank/DDBJ whole genome shotgun (WGS) entry which is preliminary data.</text>
</comment>
<keyword evidence="3" id="KW-1185">Reference proteome</keyword>
<feature type="domain" description="DUF3298" evidence="1">
    <location>
        <begin position="196"/>
        <end position="273"/>
    </location>
</feature>
<organism evidence="2 3">
    <name type="scientific">Christiangramia sediminis</name>
    <dbReference type="NCBI Taxonomy" id="2881336"/>
    <lineage>
        <taxon>Bacteria</taxon>
        <taxon>Pseudomonadati</taxon>
        <taxon>Bacteroidota</taxon>
        <taxon>Flavobacteriia</taxon>
        <taxon>Flavobacteriales</taxon>
        <taxon>Flavobacteriaceae</taxon>
        <taxon>Christiangramia</taxon>
    </lineage>
</organism>
<dbReference type="AlphaFoldDB" id="A0A9X1LIM5"/>
<dbReference type="Pfam" id="PF11738">
    <property type="entry name" value="DUF3298"/>
    <property type="match status" value="1"/>
</dbReference>
<proteinExistence type="predicted"/>